<accession>A0A382LPB3</accession>
<feature type="non-terminal residue" evidence="1">
    <location>
        <position position="44"/>
    </location>
</feature>
<gene>
    <name evidence="1" type="ORF">METZ01_LOCUS291314</name>
</gene>
<dbReference type="AlphaFoldDB" id="A0A382LPB3"/>
<reference evidence="1" key="1">
    <citation type="submission" date="2018-05" db="EMBL/GenBank/DDBJ databases">
        <authorList>
            <person name="Lanie J.A."/>
            <person name="Ng W.-L."/>
            <person name="Kazmierczak K.M."/>
            <person name="Andrzejewski T.M."/>
            <person name="Davidsen T.M."/>
            <person name="Wayne K.J."/>
            <person name="Tettelin H."/>
            <person name="Glass J.I."/>
            <person name="Rusch D."/>
            <person name="Podicherti R."/>
            <person name="Tsui H.-C.T."/>
            <person name="Winkler M.E."/>
        </authorList>
    </citation>
    <scope>NUCLEOTIDE SEQUENCE</scope>
</reference>
<organism evidence="1">
    <name type="scientific">marine metagenome</name>
    <dbReference type="NCBI Taxonomy" id="408172"/>
    <lineage>
        <taxon>unclassified sequences</taxon>
        <taxon>metagenomes</taxon>
        <taxon>ecological metagenomes</taxon>
    </lineage>
</organism>
<dbReference type="EMBL" id="UINC01088334">
    <property type="protein sequence ID" value="SVC38460.1"/>
    <property type="molecule type" value="Genomic_DNA"/>
</dbReference>
<proteinExistence type="predicted"/>
<feature type="non-terminal residue" evidence="1">
    <location>
        <position position="1"/>
    </location>
</feature>
<evidence type="ECO:0000313" key="1">
    <source>
        <dbReference type="EMBL" id="SVC38460.1"/>
    </source>
</evidence>
<protein>
    <submittedName>
        <fullName evidence="1">Uncharacterized protein</fullName>
    </submittedName>
</protein>
<sequence length="44" mass="4723">MAAPDPRPAVDPALVDFAVQIAREAGALTLRYFHQTDLAVETKG</sequence>
<name>A0A382LPB3_9ZZZZ</name>